<evidence type="ECO:0000256" key="4">
    <source>
        <dbReference type="ARBA" id="ARBA00022670"/>
    </source>
</evidence>
<dbReference type="Proteomes" id="UP001162834">
    <property type="component" value="Chromosome"/>
</dbReference>
<dbReference type="InterPro" id="IPR004387">
    <property type="entry name" value="Pept_M50_Zn"/>
</dbReference>
<dbReference type="InterPro" id="IPR036034">
    <property type="entry name" value="PDZ_sf"/>
</dbReference>
<evidence type="ECO:0000256" key="1">
    <source>
        <dbReference type="ARBA" id="ARBA00001947"/>
    </source>
</evidence>
<dbReference type="CDD" id="cd06163">
    <property type="entry name" value="S2P-M50_PDZ_RseP-like"/>
    <property type="match status" value="1"/>
</dbReference>
<dbReference type="GO" id="GO:0016020">
    <property type="term" value="C:membrane"/>
    <property type="evidence" value="ECO:0007669"/>
    <property type="project" value="UniProtKB-SubCell"/>
</dbReference>
<reference evidence="13" key="1">
    <citation type="journal article" date="2022" name="Int. J. Syst. Evol. Microbiol.">
        <title>Pseudomonas aegrilactucae sp. nov. and Pseudomonas morbosilactucae sp. nov., pathogens causing bacterial rot of lettuce in Japan.</title>
        <authorList>
            <person name="Sawada H."/>
            <person name="Fujikawa T."/>
            <person name="Satou M."/>
        </authorList>
    </citation>
    <scope>NUCLEOTIDE SEQUENCE</scope>
    <source>
        <strain evidence="13">0166_1</strain>
    </source>
</reference>
<name>A0A9E7C189_9ACTN</name>
<evidence type="ECO:0000256" key="9">
    <source>
        <dbReference type="ARBA" id="ARBA00023049"/>
    </source>
</evidence>
<dbReference type="EMBL" id="CP087164">
    <property type="protein sequence ID" value="UGS36327.1"/>
    <property type="molecule type" value="Genomic_DNA"/>
</dbReference>
<evidence type="ECO:0000256" key="3">
    <source>
        <dbReference type="ARBA" id="ARBA00007931"/>
    </source>
</evidence>
<sequence>MSWVLAFCGFAALIILHEFGHFMAAKAVGMRVEKFSLFFGPMLARFRRGETTYGIGPIPLGGYVKITGMNPAEEIAPEVEHRAYYRQPVWKRIVVISAGPAMNLLIAFLLIWGLLTFQGRENPDPAKARYVSQVERGTPAATALKPKDRIVSIDGGTNPVNFQRAISSHRCAGTPADRCAATTPVTVVVDRGGEQKTLRITPFYDGDLHRTRLGFGYGYPPGYKPPFEHVGPLEAVSQSASGMWNVTSLTVSSIGKLFYDSQARKDVSGVVGSYEATRQAFTFDITRAIEILALISLSLAVVNLFPFLPLDGGHIFWALAEKVRGRPIAFSVMERAGFVGFALVAALFFLGLSNDIGRLTGEGFNIR</sequence>
<evidence type="ECO:0000259" key="12">
    <source>
        <dbReference type="Pfam" id="PF02163"/>
    </source>
</evidence>
<protein>
    <submittedName>
        <fullName evidence="13">Zinc metalloprotease Rip1</fullName>
        <ecNumber evidence="13">3.4.24.-</ecNumber>
    </submittedName>
</protein>
<comment type="similarity">
    <text evidence="3">Belongs to the peptidase M50B family.</text>
</comment>
<gene>
    <name evidence="13" type="primary">rip1</name>
    <name evidence="13" type="ORF">DSM104329_02731</name>
</gene>
<keyword evidence="7" id="KW-0862">Zinc</keyword>
<dbReference type="SUPFAM" id="SSF50156">
    <property type="entry name" value="PDZ domain-like"/>
    <property type="match status" value="1"/>
</dbReference>
<dbReference type="InterPro" id="IPR008915">
    <property type="entry name" value="Peptidase_M50"/>
</dbReference>
<evidence type="ECO:0000256" key="10">
    <source>
        <dbReference type="ARBA" id="ARBA00023136"/>
    </source>
</evidence>
<evidence type="ECO:0000256" key="11">
    <source>
        <dbReference type="SAM" id="Phobius"/>
    </source>
</evidence>
<dbReference type="AlphaFoldDB" id="A0A9E7C189"/>
<comment type="subcellular location">
    <subcellularLocation>
        <location evidence="2">Membrane</location>
        <topology evidence="2">Multi-pass membrane protein</topology>
    </subcellularLocation>
</comment>
<evidence type="ECO:0000256" key="6">
    <source>
        <dbReference type="ARBA" id="ARBA00022801"/>
    </source>
</evidence>
<keyword evidence="5 11" id="KW-0812">Transmembrane</keyword>
<evidence type="ECO:0000313" key="13">
    <source>
        <dbReference type="EMBL" id="UGS36327.1"/>
    </source>
</evidence>
<evidence type="ECO:0000256" key="7">
    <source>
        <dbReference type="ARBA" id="ARBA00022833"/>
    </source>
</evidence>
<dbReference type="PANTHER" id="PTHR42837">
    <property type="entry name" value="REGULATOR OF SIGMA-E PROTEASE RSEP"/>
    <property type="match status" value="1"/>
</dbReference>
<dbReference type="PANTHER" id="PTHR42837:SF2">
    <property type="entry name" value="MEMBRANE METALLOPROTEASE ARASP2, CHLOROPLASTIC-RELATED"/>
    <property type="match status" value="1"/>
</dbReference>
<keyword evidence="4" id="KW-0645">Protease</keyword>
<dbReference type="EC" id="3.4.24.-" evidence="13"/>
<dbReference type="RefSeq" id="WP_259316000.1">
    <property type="nucleotide sequence ID" value="NZ_CP087164.1"/>
</dbReference>
<feature type="domain" description="Peptidase M50" evidence="12">
    <location>
        <begin position="7"/>
        <end position="346"/>
    </location>
</feature>
<organism evidence="13 14">
    <name type="scientific">Capillimicrobium parvum</name>
    <dbReference type="NCBI Taxonomy" id="2884022"/>
    <lineage>
        <taxon>Bacteria</taxon>
        <taxon>Bacillati</taxon>
        <taxon>Actinomycetota</taxon>
        <taxon>Thermoleophilia</taxon>
        <taxon>Solirubrobacterales</taxon>
        <taxon>Capillimicrobiaceae</taxon>
        <taxon>Capillimicrobium</taxon>
    </lineage>
</organism>
<keyword evidence="10 11" id="KW-0472">Membrane</keyword>
<keyword evidence="8 11" id="KW-1133">Transmembrane helix</keyword>
<evidence type="ECO:0000313" key="14">
    <source>
        <dbReference type="Proteomes" id="UP001162834"/>
    </source>
</evidence>
<dbReference type="Gene3D" id="2.30.42.10">
    <property type="match status" value="1"/>
</dbReference>
<feature type="transmembrane region" description="Helical" evidence="11">
    <location>
        <begin position="93"/>
        <end position="117"/>
    </location>
</feature>
<keyword evidence="14" id="KW-1185">Reference proteome</keyword>
<dbReference type="GO" id="GO:0006508">
    <property type="term" value="P:proteolysis"/>
    <property type="evidence" value="ECO:0007669"/>
    <property type="project" value="UniProtKB-KW"/>
</dbReference>
<proteinExistence type="inferred from homology"/>
<evidence type="ECO:0000256" key="2">
    <source>
        <dbReference type="ARBA" id="ARBA00004141"/>
    </source>
</evidence>
<keyword evidence="9 13" id="KW-0482">Metalloprotease</keyword>
<accession>A0A9E7C189</accession>
<dbReference type="Pfam" id="PF02163">
    <property type="entry name" value="Peptidase_M50"/>
    <property type="match status" value="1"/>
</dbReference>
<feature type="transmembrane region" description="Helical" evidence="11">
    <location>
        <begin position="288"/>
        <end position="308"/>
    </location>
</feature>
<comment type="cofactor">
    <cofactor evidence="1">
        <name>Zn(2+)</name>
        <dbReference type="ChEBI" id="CHEBI:29105"/>
    </cofactor>
</comment>
<dbReference type="GO" id="GO:0004222">
    <property type="term" value="F:metalloendopeptidase activity"/>
    <property type="evidence" value="ECO:0007669"/>
    <property type="project" value="InterPro"/>
</dbReference>
<evidence type="ECO:0000256" key="8">
    <source>
        <dbReference type="ARBA" id="ARBA00022989"/>
    </source>
</evidence>
<dbReference type="KEGG" id="sbae:DSM104329_02731"/>
<feature type="transmembrane region" description="Helical" evidence="11">
    <location>
        <begin position="328"/>
        <end position="350"/>
    </location>
</feature>
<keyword evidence="6 13" id="KW-0378">Hydrolase</keyword>
<evidence type="ECO:0000256" key="5">
    <source>
        <dbReference type="ARBA" id="ARBA00022692"/>
    </source>
</evidence>